<dbReference type="AlphaFoldDB" id="D5X4Y5"/>
<organism evidence="1">
    <name type="scientific">Thiomonas intermedia (strain K12)</name>
    <name type="common">Thiobacillus intermedius</name>
    <dbReference type="NCBI Taxonomy" id="75379"/>
    <lineage>
        <taxon>Bacteria</taxon>
        <taxon>Pseudomonadati</taxon>
        <taxon>Pseudomonadota</taxon>
        <taxon>Betaproteobacteria</taxon>
        <taxon>Burkholderiales</taxon>
        <taxon>Thiomonas</taxon>
    </lineage>
</organism>
<gene>
    <name evidence="1" type="ordered locus">Tint_0399</name>
</gene>
<sequence length="82" mass="8716">MSPIFATSKKYACAACGACEFSIYRHVGAGHTGAACADCGLWLKWLSAAEKRALRLPPDCAIPTQPARRAGSQGDLFEEGEQ</sequence>
<proteinExistence type="predicted"/>
<dbReference type="EMBL" id="CP002021">
    <property type="protein sequence ID" value="ADG29809.1"/>
    <property type="molecule type" value="Genomic_DNA"/>
</dbReference>
<reference evidence="1" key="1">
    <citation type="submission" date="2010-04" db="EMBL/GenBank/DDBJ databases">
        <title>Complete sequence of Thiomonas intermedia K12.</title>
        <authorList>
            <consortium name="US DOE Joint Genome Institute"/>
            <person name="Lucas S."/>
            <person name="Copeland A."/>
            <person name="Lapidus A."/>
            <person name="Cheng J.-F."/>
            <person name="Bruce D."/>
            <person name="Goodwin L."/>
            <person name="Pitluck S."/>
            <person name="Davenport K."/>
            <person name="Detter J.C."/>
            <person name="Han C."/>
            <person name="Tapia R."/>
            <person name="Land M."/>
            <person name="Hauser L."/>
            <person name="Kyrpides N."/>
            <person name="Ovchinnikova G."/>
            <person name="Kerfeld C.A."/>
            <person name="Cannon G.C."/>
            <person name="Heinhorst S."/>
            <person name="Woyke T."/>
        </authorList>
    </citation>
    <scope>NUCLEOTIDE SEQUENCE [LARGE SCALE GENOMIC DNA]</scope>
    <source>
        <strain evidence="1">K12</strain>
    </source>
</reference>
<accession>D5X4Y5</accession>
<protein>
    <recommendedName>
        <fullName evidence="2">GATA-type domain-containing protein</fullName>
    </recommendedName>
</protein>
<name>D5X4Y5_THIK1</name>
<dbReference type="KEGG" id="tin:Tint_0399"/>
<dbReference type="STRING" id="75379.Tint_0399"/>
<dbReference type="HOGENOM" id="CLU_2557223_0_0_4"/>
<evidence type="ECO:0000313" key="1">
    <source>
        <dbReference type="EMBL" id="ADG29809.1"/>
    </source>
</evidence>
<evidence type="ECO:0008006" key="2">
    <source>
        <dbReference type="Google" id="ProtNLM"/>
    </source>
</evidence>